<protein>
    <submittedName>
        <fullName evidence="1">Uncharacterized protein</fullName>
    </submittedName>
</protein>
<accession>A0A510WPN0</accession>
<dbReference type="AlphaFoldDB" id="A0A510WPN0"/>
<sequence>MIKQIWIASESNIDLYDLINILIDNLGITVEQIVDFDYAREDDRKEIRLEYEVNK</sequence>
<dbReference type="EMBL" id="BJUI01000001">
    <property type="protein sequence ID" value="GEK41178.1"/>
    <property type="molecule type" value="Genomic_DNA"/>
</dbReference>
<comment type="caution">
    <text evidence="1">The sequence shown here is derived from an EMBL/GenBank/DDBJ whole genome shotgun (WGS) entry which is preliminary data.</text>
</comment>
<reference evidence="1 2" key="1">
    <citation type="submission" date="2019-07" db="EMBL/GenBank/DDBJ databases">
        <title>Whole genome shotgun sequence of Lactobacillus aviarius subsp. aviarius NBRC 102162.</title>
        <authorList>
            <person name="Hosoyama A."/>
            <person name="Uohara A."/>
            <person name="Ohji S."/>
            <person name="Ichikawa N."/>
        </authorList>
    </citation>
    <scope>NUCLEOTIDE SEQUENCE [LARGE SCALE GENOMIC DNA]</scope>
    <source>
        <strain evidence="1 2">NBRC 102162</strain>
    </source>
</reference>
<name>A0A510WPN0_9LACO</name>
<evidence type="ECO:0000313" key="1">
    <source>
        <dbReference type="EMBL" id="GEK41178.1"/>
    </source>
</evidence>
<dbReference type="Proteomes" id="UP000321722">
    <property type="component" value="Unassembled WGS sequence"/>
</dbReference>
<gene>
    <name evidence="1" type="ORF">LAV01_00100</name>
</gene>
<dbReference type="RefSeq" id="WP_155519399.1">
    <property type="nucleotide sequence ID" value="NZ_BAAACL010000015.1"/>
</dbReference>
<proteinExistence type="predicted"/>
<keyword evidence="2" id="KW-1185">Reference proteome</keyword>
<organism evidence="1 2">
    <name type="scientific">Ligilactobacillus aviarius</name>
    <dbReference type="NCBI Taxonomy" id="1606"/>
    <lineage>
        <taxon>Bacteria</taxon>
        <taxon>Bacillati</taxon>
        <taxon>Bacillota</taxon>
        <taxon>Bacilli</taxon>
        <taxon>Lactobacillales</taxon>
        <taxon>Lactobacillaceae</taxon>
        <taxon>Ligilactobacillus</taxon>
    </lineage>
</organism>
<evidence type="ECO:0000313" key="2">
    <source>
        <dbReference type="Proteomes" id="UP000321722"/>
    </source>
</evidence>
<dbReference type="GeneID" id="42570167"/>